<evidence type="ECO:0000256" key="5">
    <source>
        <dbReference type="ARBA" id="ARBA00021268"/>
    </source>
</evidence>
<dbReference type="OrthoDB" id="10253098at2759"/>
<evidence type="ECO:0000256" key="12">
    <source>
        <dbReference type="ARBA" id="ARBA00041682"/>
    </source>
</evidence>
<dbReference type="InterPro" id="IPR037113">
    <property type="entry name" value="Hat1_N_sf"/>
</dbReference>
<dbReference type="InterPro" id="IPR001555">
    <property type="entry name" value="GART_AS"/>
</dbReference>
<dbReference type="Proteomes" id="UP000265663">
    <property type="component" value="Unassembled WGS sequence"/>
</dbReference>
<feature type="region of interest" description="Disordered" evidence="16">
    <location>
        <begin position="486"/>
        <end position="509"/>
    </location>
</feature>
<evidence type="ECO:0000256" key="13">
    <source>
        <dbReference type="ARBA" id="ARBA00047664"/>
    </source>
</evidence>
<dbReference type="InterPro" id="IPR016181">
    <property type="entry name" value="Acyl_CoA_acyltransferase"/>
</dbReference>
<evidence type="ECO:0000259" key="17">
    <source>
        <dbReference type="Pfam" id="PF00551"/>
    </source>
</evidence>
<evidence type="ECO:0000256" key="14">
    <source>
        <dbReference type="ARBA" id="ARBA00048017"/>
    </source>
</evidence>
<organism evidence="19 20">
    <name type="scientific">Pyrenophora seminiperda CCB06</name>
    <dbReference type="NCBI Taxonomy" id="1302712"/>
    <lineage>
        <taxon>Eukaryota</taxon>
        <taxon>Fungi</taxon>
        <taxon>Dikarya</taxon>
        <taxon>Ascomycota</taxon>
        <taxon>Pezizomycotina</taxon>
        <taxon>Dothideomycetes</taxon>
        <taxon>Pleosporomycetidae</taxon>
        <taxon>Pleosporales</taxon>
        <taxon>Pleosporineae</taxon>
        <taxon>Pleosporaceae</taxon>
        <taxon>Pyrenophora</taxon>
    </lineage>
</organism>
<feature type="coiled-coil region" evidence="15">
    <location>
        <begin position="420"/>
        <end position="458"/>
    </location>
</feature>
<keyword evidence="20" id="KW-1185">Reference proteome</keyword>
<dbReference type="EMBL" id="KE747814">
    <property type="protein sequence ID" value="RMZ67872.1"/>
    <property type="molecule type" value="Genomic_DNA"/>
</dbReference>
<evidence type="ECO:0000256" key="11">
    <source>
        <dbReference type="ARBA" id="ARBA00041324"/>
    </source>
</evidence>
<comment type="similarity">
    <text evidence="2">Belongs to the HAT1 family.</text>
</comment>
<evidence type="ECO:0000313" key="19">
    <source>
        <dbReference type="EMBL" id="RMZ67872.1"/>
    </source>
</evidence>
<dbReference type="GO" id="GO:0004402">
    <property type="term" value="F:histone acetyltransferase activity"/>
    <property type="evidence" value="ECO:0007669"/>
    <property type="project" value="InterPro"/>
</dbReference>
<evidence type="ECO:0000313" key="20">
    <source>
        <dbReference type="Proteomes" id="UP000265663"/>
    </source>
</evidence>
<feature type="compositionally biased region" description="Acidic residues" evidence="16">
    <location>
        <begin position="486"/>
        <end position="499"/>
    </location>
</feature>
<keyword evidence="15" id="KW-0175">Coiled coil</keyword>
<protein>
    <recommendedName>
        <fullName evidence="5">Histone acetyltransferase type B catalytic subunit</fullName>
        <ecNumber evidence="3">2.1.2.2</ecNumber>
        <ecNumber evidence="4">2.3.1.48</ecNumber>
    </recommendedName>
    <alternativeName>
        <fullName evidence="12">5'-phosphoribosylglycinamide transformylase</fullName>
    </alternativeName>
    <alternativeName>
        <fullName evidence="11">GAR transformylase</fullName>
    </alternativeName>
    <alternativeName>
        <fullName evidence="6">Phosphoribosylglycinamide formyltransferase</fullName>
    </alternativeName>
</protein>
<dbReference type="HAMAP" id="MF_01930">
    <property type="entry name" value="PurN"/>
    <property type="match status" value="1"/>
</dbReference>
<dbReference type="EC" id="2.3.1.48" evidence="4"/>
<comment type="catalytic activity">
    <reaction evidence="13">
        <text>N(1)-(5-phospho-beta-D-ribosyl)glycinamide + (6R)-10-formyltetrahydrofolate = N(2)-formyl-N(1)-(5-phospho-beta-D-ribosyl)glycinamide + (6S)-5,6,7,8-tetrahydrofolate + H(+)</text>
        <dbReference type="Rhea" id="RHEA:15053"/>
        <dbReference type="ChEBI" id="CHEBI:15378"/>
        <dbReference type="ChEBI" id="CHEBI:57453"/>
        <dbReference type="ChEBI" id="CHEBI:143788"/>
        <dbReference type="ChEBI" id="CHEBI:147286"/>
        <dbReference type="ChEBI" id="CHEBI:195366"/>
        <dbReference type="EC" id="2.1.2.2"/>
    </reaction>
</comment>
<dbReference type="Gene3D" id="3.90.360.10">
    <property type="entry name" value="Histone acetyl transferase 1 (HAT1), N-terminal domain"/>
    <property type="match status" value="1"/>
</dbReference>
<dbReference type="PROSITE" id="PS00373">
    <property type="entry name" value="GART"/>
    <property type="match status" value="1"/>
</dbReference>
<reference evidence="19 20" key="1">
    <citation type="journal article" date="2014" name="PLoS ONE">
        <title>De novo Genome Assembly of the Fungal Plant Pathogen Pyrenophora semeniperda.</title>
        <authorList>
            <person name="Soliai M.M."/>
            <person name="Meyer S.E."/>
            <person name="Udall J.A."/>
            <person name="Elzinga D.E."/>
            <person name="Hermansen R.A."/>
            <person name="Bodily P.M."/>
            <person name="Hart A.A."/>
            <person name="Coleman C.E."/>
        </authorList>
    </citation>
    <scope>NUCLEOTIDE SEQUENCE [LARGE SCALE GENOMIC DNA]</scope>
    <source>
        <strain evidence="19 20">CCB06</strain>
        <tissue evidence="19">Mycelium</tissue>
    </source>
</reference>
<keyword evidence="7 19" id="KW-0808">Transferase</keyword>
<dbReference type="Pfam" id="PF00551">
    <property type="entry name" value="Formyl_trans_N"/>
    <property type="match status" value="1"/>
</dbReference>
<evidence type="ECO:0000256" key="8">
    <source>
        <dbReference type="ARBA" id="ARBA00022755"/>
    </source>
</evidence>
<dbReference type="SUPFAM" id="SSF53328">
    <property type="entry name" value="Formyltransferase"/>
    <property type="match status" value="1"/>
</dbReference>
<comment type="catalytic activity">
    <reaction evidence="14">
        <text>L-lysyl-[protein] + acetyl-CoA = N(6)-acetyl-L-lysyl-[protein] + CoA + H(+)</text>
        <dbReference type="Rhea" id="RHEA:45948"/>
        <dbReference type="Rhea" id="RHEA-COMP:9752"/>
        <dbReference type="Rhea" id="RHEA-COMP:10731"/>
        <dbReference type="ChEBI" id="CHEBI:15378"/>
        <dbReference type="ChEBI" id="CHEBI:29969"/>
        <dbReference type="ChEBI" id="CHEBI:57287"/>
        <dbReference type="ChEBI" id="CHEBI:57288"/>
        <dbReference type="ChEBI" id="CHEBI:61930"/>
        <dbReference type="EC" id="2.3.1.48"/>
    </reaction>
</comment>
<dbReference type="GO" id="GO:0031509">
    <property type="term" value="P:subtelomeric heterochromatin formation"/>
    <property type="evidence" value="ECO:0007669"/>
    <property type="project" value="InterPro"/>
</dbReference>
<dbReference type="FunFam" id="3.40.50.170:FF:000009">
    <property type="entry name" value="Phosphoribosylglycinamide formyltransferase (Eurofung)"/>
    <property type="match status" value="1"/>
</dbReference>
<evidence type="ECO:0000259" key="18">
    <source>
        <dbReference type="Pfam" id="PF10394"/>
    </source>
</evidence>
<dbReference type="InterPro" id="IPR036477">
    <property type="entry name" value="Formyl_transf_N_sf"/>
</dbReference>
<feature type="domain" description="Histone acetyl transferase HAT1 N-terminal" evidence="18">
    <location>
        <begin position="3"/>
        <end position="157"/>
    </location>
</feature>
<sequence length="727" mass="82563">MRITNSNECFDINLYRTVNEHEPERIFDSFHPSYTYTVIDENETIAGYKNPSIQLDFRANDMKPQLGISFDQQVDLKKISPDLNQIDLSPELFREYLPETIDEAAGPAPADWKPPGERQSSFSLHGKQYEIWKSSMTDPEARRIWTNMRLLVILFIEGATVHGLDDEDTLDRWSLYLMYDVTPHSQKDLSPYTLAGFSTSYRAWVFPTFEIARATKQLPSPAASTNGDVAKYTPPRLTQDPETLLFTDKLDLLQTPSRERISQFLILPPYQGKLLGSRLYDHIFRDLAAKPFIYEIPVEGPSEEFDAMRDYCDITYLRTLPAFQELSVASNIPPESLRKDSPIPRDQILGNGKDLEELRRETKIVSRQFYRMVELHLLSTIPPNNRSRSRITRKAKSSNENDRRYYFWRLALKQRIYIQNADALDQMEDTADRVEKLESAVDSQQEEFEERLEGLEKRQSLAADDAAVSVSGARAKRKRAVVLEDDEGDEWEDMDEESEGGTKRRRPLCLPNMTDRQINLTVLISGNGSNLQALIDACASGALPNTRITNVISNRKAAYGLERASKASIPTTYHNLVPYKKQHPDSIDTARQQYDADLAKIILDSNPRPDLIVCAGWMHIVTPSFLTPISAANIKIINLHPALPGEFSGAGAIERAWKAGREDGLKRTGVMIHEVIAEVDAGEAIVTQEVELREGESLDELEERIHRVEHGLIVEGTRRVLEKIAGK</sequence>
<dbReference type="InterPro" id="IPR019467">
    <property type="entry name" value="Hat1_N"/>
</dbReference>
<name>A0A3M7M098_9PLEO</name>
<dbReference type="Pfam" id="PF10394">
    <property type="entry name" value="Hat1_N"/>
    <property type="match status" value="1"/>
</dbReference>
<keyword evidence="8" id="KW-0658">Purine biosynthesis</keyword>
<feature type="domain" description="Formyl transferase N-terminal" evidence="17">
    <location>
        <begin position="519"/>
        <end position="715"/>
    </location>
</feature>
<evidence type="ECO:0000256" key="16">
    <source>
        <dbReference type="SAM" id="MobiDB-lite"/>
    </source>
</evidence>
<dbReference type="GO" id="GO:0006189">
    <property type="term" value="P:'de novo' IMP biosynthetic process"/>
    <property type="evidence" value="ECO:0007669"/>
    <property type="project" value="UniProtKB-UniPathway"/>
</dbReference>
<dbReference type="SUPFAM" id="SSF55729">
    <property type="entry name" value="Acyl-CoA N-acyltransferases (Nat)"/>
    <property type="match status" value="1"/>
</dbReference>
<evidence type="ECO:0000256" key="1">
    <source>
        <dbReference type="ARBA" id="ARBA00005054"/>
    </source>
</evidence>
<evidence type="ECO:0000256" key="15">
    <source>
        <dbReference type="SAM" id="Coils"/>
    </source>
</evidence>
<evidence type="ECO:0000256" key="9">
    <source>
        <dbReference type="ARBA" id="ARBA00023315"/>
    </source>
</evidence>
<evidence type="ECO:0000256" key="7">
    <source>
        <dbReference type="ARBA" id="ARBA00022679"/>
    </source>
</evidence>
<dbReference type="PANTHER" id="PTHR12046">
    <property type="entry name" value="HISTONE ACETYLTRANSFERASE TYPE B CATALYTIC SUBUNIT"/>
    <property type="match status" value="1"/>
</dbReference>
<evidence type="ECO:0000256" key="10">
    <source>
        <dbReference type="ARBA" id="ARBA00038440"/>
    </source>
</evidence>
<dbReference type="NCBIfam" id="TIGR00639">
    <property type="entry name" value="PurN"/>
    <property type="match status" value="1"/>
</dbReference>
<evidence type="ECO:0000256" key="3">
    <source>
        <dbReference type="ARBA" id="ARBA00012254"/>
    </source>
</evidence>
<proteinExistence type="inferred from homology"/>
<dbReference type="Gene3D" id="3.40.50.170">
    <property type="entry name" value="Formyl transferase, N-terminal domain"/>
    <property type="match status" value="1"/>
</dbReference>
<dbReference type="CDD" id="cd08645">
    <property type="entry name" value="FMT_core_GART"/>
    <property type="match status" value="1"/>
</dbReference>
<comment type="pathway">
    <text evidence="1">Purine metabolism; IMP biosynthesis via de novo pathway; N(2)-formyl-N(1)-(5-phospho-D-ribosyl)glycinamide from N(1)-(5-phospho-D-ribosyl)glycinamide (10-formyl THF route): step 1/1.</text>
</comment>
<dbReference type="GO" id="GO:0000781">
    <property type="term" value="C:chromosome, telomeric region"/>
    <property type="evidence" value="ECO:0007669"/>
    <property type="project" value="GOC"/>
</dbReference>
<dbReference type="GO" id="GO:0005634">
    <property type="term" value="C:nucleus"/>
    <property type="evidence" value="ECO:0007669"/>
    <property type="project" value="InterPro"/>
</dbReference>
<comment type="similarity">
    <text evidence="10">Belongs to the GART family.</text>
</comment>
<keyword evidence="9" id="KW-0012">Acyltransferase</keyword>
<evidence type="ECO:0000256" key="4">
    <source>
        <dbReference type="ARBA" id="ARBA00013184"/>
    </source>
</evidence>
<dbReference type="EC" id="2.1.2.2" evidence="3"/>
<dbReference type="AlphaFoldDB" id="A0A3M7M098"/>
<dbReference type="UniPathway" id="UPA00074">
    <property type="reaction ID" value="UER00126"/>
</dbReference>
<evidence type="ECO:0000256" key="2">
    <source>
        <dbReference type="ARBA" id="ARBA00010543"/>
    </source>
</evidence>
<dbReference type="InterPro" id="IPR002376">
    <property type="entry name" value="Formyl_transf_N"/>
</dbReference>
<dbReference type="Gene3D" id="3.40.630.30">
    <property type="match status" value="1"/>
</dbReference>
<accession>A0A3M7M098</accession>
<evidence type="ECO:0000256" key="6">
    <source>
        <dbReference type="ARBA" id="ARBA00022076"/>
    </source>
</evidence>
<dbReference type="InterPro" id="IPR004607">
    <property type="entry name" value="GART"/>
</dbReference>
<dbReference type="InterPro" id="IPR017380">
    <property type="entry name" value="Hist_AcTrfase_B-typ_cat-su"/>
</dbReference>
<gene>
    <name evidence="19" type="ORF">GMOD_00003926</name>
</gene>
<dbReference type="GO" id="GO:0004644">
    <property type="term" value="F:phosphoribosylglycinamide formyltransferase activity"/>
    <property type="evidence" value="ECO:0007669"/>
    <property type="project" value="UniProtKB-EC"/>
</dbReference>